<evidence type="ECO:0000259" key="1">
    <source>
        <dbReference type="Pfam" id="PF00296"/>
    </source>
</evidence>
<gene>
    <name evidence="2" type="ORF">METZ01_LOCUS155688</name>
</gene>
<organism evidence="2">
    <name type="scientific">marine metagenome</name>
    <dbReference type="NCBI Taxonomy" id="408172"/>
    <lineage>
        <taxon>unclassified sequences</taxon>
        <taxon>metagenomes</taxon>
        <taxon>ecological metagenomes</taxon>
    </lineage>
</organism>
<dbReference type="Gene3D" id="3.20.20.30">
    <property type="entry name" value="Luciferase-like domain"/>
    <property type="match status" value="1"/>
</dbReference>
<dbReference type="AlphaFoldDB" id="A0A382AN75"/>
<dbReference type="GO" id="GO:0016705">
    <property type="term" value="F:oxidoreductase activity, acting on paired donors, with incorporation or reduction of molecular oxygen"/>
    <property type="evidence" value="ECO:0007669"/>
    <property type="project" value="InterPro"/>
</dbReference>
<reference evidence="2" key="1">
    <citation type="submission" date="2018-05" db="EMBL/GenBank/DDBJ databases">
        <authorList>
            <person name="Lanie J.A."/>
            <person name="Ng W.-L."/>
            <person name="Kazmierczak K.M."/>
            <person name="Andrzejewski T.M."/>
            <person name="Davidsen T.M."/>
            <person name="Wayne K.J."/>
            <person name="Tettelin H."/>
            <person name="Glass J.I."/>
            <person name="Rusch D."/>
            <person name="Podicherti R."/>
            <person name="Tsui H.-C.T."/>
            <person name="Winkler M.E."/>
        </authorList>
    </citation>
    <scope>NUCLEOTIDE SEQUENCE</scope>
</reference>
<name>A0A382AN75_9ZZZZ</name>
<dbReference type="SUPFAM" id="SSF51679">
    <property type="entry name" value="Bacterial luciferase-like"/>
    <property type="match status" value="1"/>
</dbReference>
<accession>A0A382AN75</accession>
<evidence type="ECO:0000313" key="2">
    <source>
        <dbReference type="EMBL" id="SVB02834.1"/>
    </source>
</evidence>
<dbReference type="EMBL" id="UINC01026066">
    <property type="protein sequence ID" value="SVB02834.1"/>
    <property type="molecule type" value="Genomic_DNA"/>
</dbReference>
<sequence length="98" mass="10271">MGPAKPREVAVKIGIAFANIAGFGTGEGAAEFAAAAEAAGVESLWTVEHVIFPSGYRSAYPYDDSGRMPMTPDTPLTDPLIWLTWVAAQTSTIRLGTG</sequence>
<feature type="domain" description="Luciferase-like" evidence="1">
    <location>
        <begin position="28"/>
        <end position="98"/>
    </location>
</feature>
<dbReference type="InterPro" id="IPR011251">
    <property type="entry name" value="Luciferase-like_dom"/>
</dbReference>
<dbReference type="Pfam" id="PF00296">
    <property type="entry name" value="Bac_luciferase"/>
    <property type="match status" value="1"/>
</dbReference>
<proteinExistence type="predicted"/>
<feature type="non-terminal residue" evidence="2">
    <location>
        <position position="98"/>
    </location>
</feature>
<protein>
    <recommendedName>
        <fullName evidence="1">Luciferase-like domain-containing protein</fullName>
    </recommendedName>
</protein>
<dbReference type="InterPro" id="IPR036661">
    <property type="entry name" value="Luciferase-like_sf"/>
</dbReference>